<protein>
    <submittedName>
        <fullName evidence="2">Cytochrome P450</fullName>
    </submittedName>
</protein>
<evidence type="ECO:0000313" key="3">
    <source>
        <dbReference type="Proteomes" id="UP000199529"/>
    </source>
</evidence>
<dbReference type="PANTHER" id="PTHR46696">
    <property type="entry name" value="P450, PUTATIVE (EUROFUNG)-RELATED"/>
    <property type="match status" value="1"/>
</dbReference>
<comment type="similarity">
    <text evidence="1">Belongs to the cytochrome P450 family.</text>
</comment>
<dbReference type="GO" id="GO:0020037">
    <property type="term" value="F:heme binding"/>
    <property type="evidence" value="ECO:0007669"/>
    <property type="project" value="InterPro"/>
</dbReference>
<proteinExistence type="inferred from homology"/>
<dbReference type="EMBL" id="FNOK01000122">
    <property type="protein sequence ID" value="SDZ59366.1"/>
    <property type="molecule type" value="Genomic_DNA"/>
</dbReference>
<dbReference type="GO" id="GO:0016705">
    <property type="term" value="F:oxidoreductase activity, acting on paired donors, with incorporation or reduction of molecular oxygen"/>
    <property type="evidence" value="ECO:0007669"/>
    <property type="project" value="InterPro"/>
</dbReference>
<dbReference type="CDD" id="cd20623">
    <property type="entry name" value="CYP_unk"/>
    <property type="match status" value="1"/>
</dbReference>
<dbReference type="Gene3D" id="1.10.630.10">
    <property type="entry name" value="Cytochrome P450"/>
    <property type="match status" value="1"/>
</dbReference>
<sequence length="411" mass="45285">MTSPNESSAFAEDTHAGAATFYGPRFQNNPEAVYRELRREHGTVAPVLLEGGVPAWCVLGYREVHHVTSNPDLFGRDSRRWNGWDAVPHDWSLRPYVEPQPSVVFTEGEDHRKRGGALAEALADVDEFDLRSQVEQICDGLIDGFAGRGEADLIAEYTHQIPLLALLKIYGLPDDEAPTLVRDVALSAEEGDEAVRAHERVVARMLALAREKRENPGRDVPSFLQAHPVGFTDEEIATDLFITMGAGYLTTSDWMGNTIRLMLTDERFAVTLAGGRRSVGQALNEVLWEDTPTQNFVGRWATQDTRLGGKRIRKGDLVVLGLAAANTDPQVRPDSYAGAAGNQAHLSFSHGEHGCPFPAQEIARIITTTGIEVLLDRLPDVALAVAPEALVWRPSVWMRGLTTLPVTFTWY</sequence>
<dbReference type="GO" id="GO:0005506">
    <property type="term" value="F:iron ion binding"/>
    <property type="evidence" value="ECO:0007669"/>
    <property type="project" value="InterPro"/>
</dbReference>
<dbReference type="SUPFAM" id="SSF48264">
    <property type="entry name" value="Cytochrome P450"/>
    <property type="match status" value="1"/>
</dbReference>
<accession>A0A1H3UAE3</accession>
<dbReference type="PANTHER" id="PTHR46696:SF1">
    <property type="entry name" value="CYTOCHROME P450 YJIB-RELATED"/>
    <property type="match status" value="1"/>
</dbReference>
<reference evidence="3" key="1">
    <citation type="submission" date="2016-10" db="EMBL/GenBank/DDBJ databases">
        <authorList>
            <person name="Varghese N."/>
            <person name="Submissions S."/>
        </authorList>
    </citation>
    <scope>NUCLEOTIDE SEQUENCE [LARGE SCALE GENOMIC DNA]</scope>
    <source>
        <strain evidence="3">CGMCC 4.3530</strain>
    </source>
</reference>
<dbReference type="InterPro" id="IPR002397">
    <property type="entry name" value="Cyt_P450_B"/>
</dbReference>
<dbReference type="InterPro" id="IPR036396">
    <property type="entry name" value="Cyt_P450_sf"/>
</dbReference>
<name>A0A1H3UAE3_9PSEU</name>
<keyword evidence="3" id="KW-1185">Reference proteome</keyword>
<dbReference type="Proteomes" id="UP000199529">
    <property type="component" value="Unassembled WGS sequence"/>
</dbReference>
<gene>
    <name evidence="2" type="ORF">SAMN05216215_11226</name>
</gene>
<dbReference type="GO" id="GO:0004497">
    <property type="term" value="F:monooxygenase activity"/>
    <property type="evidence" value="ECO:0007669"/>
    <property type="project" value="InterPro"/>
</dbReference>
<dbReference type="RefSeq" id="WP_093279023.1">
    <property type="nucleotide sequence ID" value="NZ_FNOK01000122.1"/>
</dbReference>
<evidence type="ECO:0000256" key="1">
    <source>
        <dbReference type="ARBA" id="ARBA00010617"/>
    </source>
</evidence>
<evidence type="ECO:0000313" key="2">
    <source>
        <dbReference type="EMBL" id="SDZ59366.1"/>
    </source>
</evidence>
<organism evidence="2 3">
    <name type="scientific">Saccharopolyspora shandongensis</name>
    <dbReference type="NCBI Taxonomy" id="418495"/>
    <lineage>
        <taxon>Bacteria</taxon>
        <taxon>Bacillati</taxon>
        <taxon>Actinomycetota</taxon>
        <taxon>Actinomycetes</taxon>
        <taxon>Pseudonocardiales</taxon>
        <taxon>Pseudonocardiaceae</taxon>
        <taxon>Saccharopolyspora</taxon>
    </lineage>
</organism>
<dbReference type="PRINTS" id="PR00359">
    <property type="entry name" value="BP450"/>
</dbReference>
<dbReference type="AlphaFoldDB" id="A0A1H3UAE3"/>
<dbReference type="OrthoDB" id="4133219at2"/>
<dbReference type="STRING" id="418495.SAMN05216215_11226"/>